<evidence type="ECO:0000313" key="3">
    <source>
        <dbReference type="Proteomes" id="UP000789739"/>
    </source>
</evidence>
<evidence type="ECO:0000313" key="2">
    <source>
        <dbReference type="EMBL" id="CAG8503680.1"/>
    </source>
</evidence>
<dbReference type="EMBL" id="CAJVPI010000224">
    <property type="protein sequence ID" value="CAG8503680.1"/>
    <property type="molecule type" value="Genomic_DNA"/>
</dbReference>
<reference evidence="2" key="1">
    <citation type="submission" date="2021-06" db="EMBL/GenBank/DDBJ databases">
        <authorList>
            <person name="Kallberg Y."/>
            <person name="Tangrot J."/>
            <person name="Rosling A."/>
        </authorList>
    </citation>
    <scope>NUCLEOTIDE SEQUENCE</scope>
    <source>
        <strain evidence="2">BR232B</strain>
    </source>
</reference>
<comment type="caution">
    <text evidence="2">The sequence shown here is derived from an EMBL/GenBank/DDBJ whole genome shotgun (WGS) entry which is preliminary data.</text>
</comment>
<dbReference type="SUPFAM" id="SSF53335">
    <property type="entry name" value="S-adenosyl-L-methionine-dependent methyltransferases"/>
    <property type="match status" value="1"/>
</dbReference>
<dbReference type="PANTHER" id="PTHR43591:SF24">
    <property type="entry name" value="2-METHOXY-6-POLYPRENYL-1,4-BENZOQUINOL METHYLASE, MITOCHONDRIAL"/>
    <property type="match status" value="1"/>
</dbReference>
<protein>
    <submittedName>
        <fullName evidence="2">1543_t:CDS:1</fullName>
    </submittedName>
</protein>
<feature type="domain" description="Methyltransferase" evidence="1">
    <location>
        <begin position="122"/>
        <end position="213"/>
    </location>
</feature>
<evidence type="ECO:0000259" key="1">
    <source>
        <dbReference type="Pfam" id="PF13649"/>
    </source>
</evidence>
<dbReference type="OrthoDB" id="2013972at2759"/>
<name>A0A9N8ZPW1_9GLOM</name>
<dbReference type="Gene3D" id="3.40.50.150">
    <property type="entry name" value="Vaccinia Virus protein VP39"/>
    <property type="match status" value="1"/>
</dbReference>
<dbReference type="GO" id="GO:0008168">
    <property type="term" value="F:methyltransferase activity"/>
    <property type="evidence" value="ECO:0007669"/>
    <property type="project" value="TreeGrafter"/>
</dbReference>
<gene>
    <name evidence="2" type="ORF">PBRASI_LOCUS2741</name>
</gene>
<dbReference type="PANTHER" id="PTHR43591">
    <property type="entry name" value="METHYLTRANSFERASE"/>
    <property type="match status" value="1"/>
</dbReference>
<dbReference type="CDD" id="cd02440">
    <property type="entry name" value="AdoMet_MTases"/>
    <property type="match status" value="1"/>
</dbReference>
<dbReference type="AlphaFoldDB" id="A0A9N8ZPW1"/>
<keyword evidence="3" id="KW-1185">Reference proteome</keyword>
<dbReference type="Proteomes" id="UP000789739">
    <property type="component" value="Unassembled WGS sequence"/>
</dbReference>
<sequence length="348" mass="39272">MEKISKHKPTLSVMSILSTTDPSILFANNDAEIESNFVSRSTQISASLLDPIKAAMTPENFSENFVEINGRLFMNDSTLKCFLPSDKEEAKRSFDRYYIDKLIWGNDYSAPIFDRLSHGAKVLDVGCGSGAWITNMALNYPASTFVGIDVAPLFPDVIPHNTAFLQCNIVNGLPFPDNCFDFVRQGFLIICMDWQIWKKKVIKELIRITKPGGYIEIMETDGQFLQPGKIARRVNHNQSTLFKNAGINFVSSKNVMTVFNSLNNAVTVAPIEEKPRQFGTRAGKLGEISLKNFTQSFKSLKTILCPHFGFTSDEFEQMTMDLAEELRRCNSSVNNYRVTARKHVKYVE</sequence>
<organism evidence="2 3">
    <name type="scientific">Paraglomus brasilianum</name>
    <dbReference type="NCBI Taxonomy" id="144538"/>
    <lineage>
        <taxon>Eukaryota</taxon>
        <taxon>Fungi</taxon>
        <taxon>Fungi incertae sedis</taxon>
        <taxon>Mucoromycota</taxon>
        <taxon>Glomeromycotina</taxon>
        <taxon>Glomeromycetes</taxon>
        <taxon>Paraglomerales</taxon>
        <taxon>Paraglomeraceae</taxon>
        <taxon>Paraglomus</taxon>
    </lineage>
</organism>
<proteinExistence type="predicted"/>
<dbReference type="InterPro" id="IPR041698">
    <property type="entry name" value="Methyltransf_25"/>
</dbReference>
<dbReference type="InterPro" id="IPR029063">
    <property type="entry name" value="SAM-dependent_MTases_sf"/>
</dbReference>
<accession>A0A9N8ZPW1</accession>
<dbReference type="Pfam" id="PF13649">
    <property type="entry name" value="Methyltransf_25"/>
    <property type="match status" value="1"/>
</dbReference>